<dbReference type="Proteomes" id="UP000626109">
    <property type="component" value="Unassembled WGS sequence"/>
</dbReference>
<evidence type="ECO:0000313" key="3">
    <source>
        <dbReference type="Proteomes" id="UP000626109"/>
    </source>
</evidence>
<dbReference type="AlphaFoldDB" id="A0A813I8V5"/>
<evidence type="ECO:0000256" key="1">
    <source>
        <dbReference type="SAM" id="MobiDB-lite"/>
    </source>
</evidence>
<reference evidence="2" key="1">
    <citation type="submission" date="2021-02" db="EMBL/GenBank/DDBJ databases">
        <authorList>
            <person name="Dougan E. K."/>
            <person name="Rhodes N."/>
            <person name="Thang M."/>
            <person name="Chan C."/>
        </authorList>
    </citation>
    <scope>NUCLEOTIDE SEQUENCE</scope>
</reference>
<feature type="compositionally biased region" description="Low complexity" evidence="1">
    <location>
        <begin position="1"/>
        <end position="15"/>
    </location>
</feature>
<feature type="region of interest" description="Disordered" evidence="1">
    <location>
        <begin position="1"/>
        <end position="35"/>
    </location>
</feature>
<proteinExistence type="predicted"/>
<organism evidence="2 3">
    <name type="scientific">Polarella glacialis</name>
    <name type="common">Dinoflagellate</name>
    <dbReference type="NCBI Taxonomy" id="89957"/>
    <lineage>
        <taxon>Eukaryota</taxon>
        <taxon>Sar</taxon>
        <taxon>Alveolata</taxon>
        <taxon>Dinophyceae</taxon>
        <taxon>Suessiales</taxon>
        <taxon>Suessiaceae</taxon>
        <taxon>Polarella</taxon>
    </lineage>
</organism>
<comment type="caution">
    <text evidence="2">The sequence shown here is derived from an EMBL/GenBank/DDBJ whole genome shotgun (WGS) entry which is preliminary data.</text>
</comment>
<dbReference type="PANTHER" id="PTHR38899">
    <property type="entry name" value="DOMAIN OOKINETE PROTEIN, PUTATIVE-RELATED"/>
    <property type="match status" value="1"/>
</dbReference>
<sequence>MKGPLLPEPTSSPSSGCRYRQGGPAASGTCRTPKVEKEPASKLDIKLLLGSNLQAKGQTGGSDCSTTAPTSWCEDYQSDCNDEAMAARAGIPLQMSKEVGGPVQNIIIFDWDDTLMPTGFLRDLVCMYGVPSPQGRSRTLRMPGAGRAGRISRGSIRTPQGFPCQAALESHVELIREALCAARSMAHVAIVTMAERPWVLESAEKYLPSLCLSQLLQDLNIPVYYASEYRPCGSERAPDQLQAACKRLAMEDFLHGLGAGFGRNTRLNLLSVGDSMAEREAARTVRTNSAVPVCKTIKLVSDPSLKMLSFELRSLLVRLQHIVAIDQGLDLIFKSSDTMGDIEAKLKTTFGS</sequence>
<evidence type="ECO:0000313" key="2">
    <source>
        <dbReference type="EMBL" id="CAE8646599.1"/>
    </source>
</evidence>
<protein>
    <submittedName>
        <fullName evidence="2">Uncharacterized protein</fullName>
    </submittedName>
</protein>
<dbReference type="EMBL" id="CAJNNW010004623">
    <property type="protein sequence ID" value="CAE8646599.1"/>
    <property type="molecule type" value="Genomic_DNA"/>
</dbReference>
<accession>A0A813I8V5</accession>
<dbReference type="PANTHER" id="PTHR38899:SF1">
    <property type="entry name" value="PROTEIN KINASE"/>
    <property type="match status" value="1"/>
</dbReference>
<gene>
    <name evidence="2" type="ORF">PGLA2088_LOCUS4943</name>
</gene>
<name>A0A813I8V5_POLGL</name>